<dbReference type="InterPro" id="IPR017853">
    <property type="entry name" value="GH"/>
</dbReference>
<reference evidence="8" key="1">
    <citation type="submission" date="2022-11" db="UniProtKB">
        <authorList>
            <consortium name="WormBaseParasite"/>
        </authorList>
    </citation>
    <scope>IDENTIFICATION</scope>
</reference>
<organism evidence="7 8">
    <name type="scientific">Meloidogyne floridensis</name>
    <dbReference type="NCBI Taxonomy" id="298350"/>
    <lineage>
        <taxon>Eukaryota</taxon>
        <taxon>Metazoa</taxon>
        <taxon>Ecdysozoa</taxon>
        <taxon>Nematoda</taxon>
        <taxon>Chromadorea</taxon>
        <taxon>Rhabditida</taxon>
        <taxon>Tylenchina</taxon>
        <taxon>Tylenchomorpha</taxon>
        <taxon>Tylenchoidea</taxon>
        <taxon>Meloidogynidae</taxon>
        <taxon>Meloidogyninae</taxon>
        <taxon>Meloidogyne</taxon>
    </lineage>
</organism>
<evidence type="ECO:0000313" key="7">
    <source>
        <dbReference type="Proteomes" id="UP000887560"/>
    </source>
</evidence>
<sequence length="593" mass="66636">MSSCEHQNSCNVKANIQVFGNKCPQVNKYLDVVYRCIEKKTSSNLPLINEYETTKELLLDTYEVKNDGGDISDNGSVLLYLFLASISAASVVFSIFIAIWAYLRRNRRLKETKNKKKKKHNLSEKNLLNKQEEGNYGDYATIPYEELPKFQKNSPQTLSYYSPSSSGSSSTTTTATNNGYPIRLGFVNGQNQVSRYSFNPCDNLINMPEYGQMPLQHYGLHPIPPCFPIPPPNMPFNRGHEHIQNYRYSPSSSLRSSGGTMVVKMDFSRQRPLFSERIEVNPPYGRLSVKNGQLTGANGQAVQLRGISLWFSQWLTQWYSPEAVKAIKCFYNGNVRAAIGTCCSGYLENPSAAIKAATAVADAAIANGIYFLIDFHDVANEKCTNDAEFKKFTNSAIQFFTTILNKYKGSPNMLLELWNEPSPICSWSKLKEYYNAVLPVIRKLDPNVVTILGTPYQSTGPSTEVINNPVSGTNLMYTLHFYTVTDTNHIQQQKQIVLNARSKGLGVFVTEYGDADVNLPAPLNPSSMKDFWKFMDQNKLSYAKWSLSNKDEVFSLVKPYCTPAQAMQEYCLSDSGKLLRDFMKTQNNGITGC</sequence>
<dbReference type="SUPFAM" id="SSF51445">
    <property type="entry name" value="(Trans)glycosidases"/>
    <property type="match status" value="1"/>
</dbReference>
<evidence type="ECO:0000256" key="3">
    <source>
        <dbReference type="ARBA" id="ARBA00023295"/>
    </source>
</evidence>
<dbReference type="WBParaSite" id="scf7180000423933.g11857">
    <property type="protein sequence ID" value="scf7180000423933.g11857"/>
    <property type="gene ID" value="scf7180000423933.g11857"/>
</dbReference>
<feature type="domain" description="Glycoside hydrolase family 5" evidence="6">
    <location>
        <begin position="297"/>
        <end position="550"/>
    </location>
</feature>
<dbReference type="PANTHER" id="PTHR34142:SF1">
    <property type="entry name" value="GLYCOSIDE HYDROLASE FAMILY 5 DOMAIN-CONTAINING PROTEIN"/>
    <property type="match status" value="1"/>
</dbReference>
<evidence type="ECO:0000256" key="2">
    <source>
        <dbReference type="ARBA" id="ARBA00022801"/>
    </source>
</evidence>
<feature type="transmembrane region" description="Helical" evidence="5">
    <location>
        <begin position="77"/>
        <end position="103"/>
    </location>
</feature>
<accession>A0A915P877</accession>
<keyword evidence="3 4" id="KW-0326">Glycosidase</keyword>
<dbReference type="Pfam" id="PF00150">
    <property type="entry name" value="Cellulase"/>
    <property type="match status" value="1"/>
</dbReference>
<name>A0A915P877_9BILA</name>
<evidence type="ECO:0000259" key="6">
    <source>
        <dbReference type="Pfam" id="PF00150"/>
    </source>
</evidence>
<evidence type="ECO:0000256" key="1">
    <source>
        <dbReference type="ARBA" id="ARBA00005641"/>
    </source>
</evidence>
<keyword evidence="5" id="KW-0472">Membrane</keyword>
<dbReference type="GO" id="GO:0004553">
    <property type="term" value="F:hydrolase activity, hydrolyzing O-glycosyl compounds"/>
    <property type="evidence" value="ECO:0007669"/>
    <property type="project" value="InterPro"/>
</dbReference>
<dbReference type="Gene3D" id="2.60.120.740">
    <property type="match status" value="1"/>
</dbReference>
<keyword evidence="2 4" id="KW-0378">Hydrolase</keyword>
<dbReference type="InterPro" id="IPR001547">
    <property type="entry name" value="Glyco_hydro_5"/>
</dbReference>
<dbReference type="Gene3D" id="3.20.20.80">
    <property type="entry name" value="Glycosidases"/>
    <property type="match status" value="1"/>
</dbReference>
<protein>
    <submittedName>
        <fullName evidence="8">Glycoside hydrolase family 5 domain-containing protein</fullName>
    </submittedName>
</protein>
<dbReference type="PANTHER" id="PTHR34142">
    <property type="entry name" value="ENDO-BETA-1,4-GLUCANASE A"/>
    <property type="match status" value="1"/>
</dbReference>
<dbReference type="InterPro" id="IPR043159">
    <property type="entry name" value="Lectin_gal-bd_sf"/>
</dbReference>
<keyword evidence="7" id="KW-1185">Reference proteome</keyword>
<evidence type="ECO:0000256" key="5">
    <source>
        <dbReference type="SAM" id="Phobius"/>
    </source>
</evidence>
<keyword evidence="5" id="KW-0812">Transmembrane</keyword>
<evidence type="ECO:0000313" key="8">
    <source>
        <dbReference type="WBParaSite" id="scf7180000423933.g11857"/>
    </source>
</evidence>
<dbReference type="Proteomes" id="UP000887560">
    <property type="component" value="Unplaced"/>
</dbReference>
<dbReference type="AlphaFoldDB" id="A0A915P877"/>
<dbReference type="GO" id="GO:0000272">
    <property type="term" value="P:polysaccharide catabolic process"/>
    <property type="evidence" value="ECO:0007669"/>
    <property type="project" value="InterPro"/>
</dbReference>
<evidence type="ECO:0000256" key="4">
    <source>
        <dbReference type="RuleBase" id="RU361153"/>
    </source>
</evidence>
<proteinExistence type="inferred from homology"/>
<comment type="similarity">
    <text evidence="1 4">Belongs to the glycosyl hydrolase 5 (cellulase A) family.</text>
</comment>
<keyword evidence="5" id="KW-1133">Transmembrane helix</keyword>